<evidence type="ECO:0000313" key="12">
    <source>
        <dbReference type="Proteomes" id="UP000010164"/>
    </source>
</evidence>
<dbReference type="SUPFAM" id="SSF82771">
    <property type="entry name" value="GIY-YIG endonuclease"/>
    <property type="match status" value="1"/>
</dbReference>
<evidence type="ECO:0000256" key="6">
    <source>
        <dbReference type="ARBA" id="ARBA00023236"/>
    </source>
</evidence>
<dbReference type="eggNOG" id="COG0322">
    <property type="taxonomic scope" value="Bacteria"/>
</dbReference>
<organism evidence="11 12">
    <name type="scientific">Alcanivorax hongdengensis A-11-3</name>
    <dbReference type="NCBI Taxonomy" id="1177179"/>
    <lineage>
        <taxon>Bacteria</taxon>
        <taxon>Pseudomonadati</taxon>
        <taxon>Pseudomonadota</taxon>
        <taxon>Gammaproteobacteria</taxon>
        <taxon>Oceanospirillales</taxon>
        <taxon>Alcanivoracaceae</taxon>
        <taxon>Alcanivorax</taxon>
    </lineage>
</organism>
<evidence type="ECO:0000256" key="9">
    <source>
        <dbReference type="ARBA" id="ARBA00042732"/>
    </source>
</evidence>
<dbReference type="PROSITE" id="PS50164">
    <property type="entry name" value="GIY_YIG"/>
    <property type="match status" value="1"/>
</dbReference>
<dbReference type="RefSeq" id="WP_008929840.1">
    <property type="nucleotide sequence ID" value="NZ_AMRJ01000024.1"/>
</dbReference>
<keyword evidence="5" id="KW-0234">DNA repair</keyword>
<feature type="domain" description="GIY-YIG" evidence="10">
    <location>
        <begin position="17"/>
        <end position="95"/>
    </location>
</feature>
<gene>
    <name evidence="11" type="ORF">A11A3_13350</name>
</gene>
<dbReference type="GO" id="GO:0006289">
    <property type="term" value="P:nucleotide-excision repair"/>
    <property type="evidence" value="ECO:0007669"/>
    <property type="project" value="InterPro"/>
</dbReference>
<evidence type="ECO:0000256" key="3">
    <source>
        <dbReference type="ARBA" id="ARBA00022801"/>
    </source>
</evidence>
<evidence type="ECO:0000256" key="5">
    <source>
        <dbReference type="ARBA" id="ARBA00023204"/>
    </source>
</evidence>
<reference evidence="11 12" key="1">
    <citation type="journal article" date="2012" name="J. Bacteriol.">
        <title>Genome Sequence of the Alkane-Degrading Bacterium Alcanivorax hongdengensis Type Strain A-11-3.</title>
        <authorList>
            <person name="Lai Q."/>
            <person name="Shao Z."/>
        </authorList>
    </citation>
    <scope>NUCLEOTIDE SEQUENCE [LARGE SCALE GENOMIC DNA]</scope>
    <source>
        <strain evidence="11 12">A-11-3</strain>
    </source>
</reference>
<dbReference type="GO" id="GO:0009432">
    <property type="term" value="P:SOS response"/>
    <property type="evidence" value="ECO:0007669"/>
    <property type="project" value="UniProtKB-KW"/>
</dbReference>
<dbReference type="InterPro" id="IPR050066">
    <property type="entry name" value="UvrABC_protein_C"/>
</dbReference>
<dbReference type="AlphaFoldDB" id="L0W9B0"/>
<accession>L0W9B0</accession>
<keyword evidence="4" id="KW-0267">Excision nuclease</keyword>
<dbReference type="EMBL" id="AMRJ01000024">
    <property type="protein sequence ID" value="EKF73526.1"/>
    <property type="molecule type" value="Genomic_DNA"/>
</dbReference>
<keyword evidence="2" id="KW-0228">DNA excision</keyword>
<dbReference type="Gene3D" id="3.40.1440.10">
    <property type="entry name" value="GIY-YIG endonuclease"/>
    <property type="match status" value="1"/>
</dbReference>
<proteinExistence type="predicted"/>
<dbReference type="InterPro" id="IPR047296">
    <property type="entry name" value="GIY-YIG_UvrC_Cho"/>
</dbReference>
<dbReference type="PANTHER" id="PTHR30562:SF10">
    <property type="entry name" value="EXCINUCLEASE CHO"/>
    <property type="match status" value="1"/>
</dbReference>
<evidence type="ECO:0000313" key="11">
    <source>
        <dbReference type="EMBL" id="EKF73526.1"/>
    </source>
</evidence>
<keyword evidence="12" id="KW-1185">Reference proteome</keyword>
<evidence type="ECO:0000256" key="2">
    <source>
        <dbReference type="ARBA" id="ARBA00022769"/>
    </source>
</evidence>
<keyword evidence="1" id="KW-0227">DNA damage</keyword>
<keyword evidence="3" id="KW-0378">Hydrolase</keyword>
<dbReference type="Pfam" id="PF01541">
    <property type="entry name" value="GIY-YIG"/>
    <property type="match status" value="1"/>
</dbReference>
<dbReference type="OrthoDB" id="9803913at2"/>
<dbReference type="InterPro" id="IPR035901">
    <property type="entry name" value="GIY-YIG_endonuc_sf"/>
</dbReference>
<dbReference type="STRING" id="1177179.A11A3_13350"/>
<keyword evidence="6" id="KW-0742">SOS response</keyword>
<evidence type="ECO:0000256" key="4">
    <source>
        <dbReference type="ARBA" id="ARBA00022881"/>
    </source>
</evidence>
<dbReference type="GO" id="GO:0016787">
    <property type="term" value="F:hydrolase activity"/>
    <property type="evidence" value="ECO:0007669"/>
    <property type="project" value="UniProtKB-KW"/>
</dbReference>
<sequence length="281" mass="31912">MTVDHATASDLIAPLPESPGVYRFFGARDELLYIGKSINIRQRVRSHFSSANKASRARRMCSLTSRIEHTVTAGELGALLLENREIKQRQPIFNRRQRRYRQLHTWTLNTGSDGFLTPALYRPAEQQPLWQQDCYGLYRSPRQAQKALEHWVKSHQLCPRRCGLEGGNGPCFSFQLGRCRGACCGKESAGDHNQRLMDALQAHQIRAWPYHGTLVIHESGADGDDFHLIHQWCHLATLPRPPQAADLTTNAANADTCFDLDSYRMLLHFLNRGVTHYVIAP</sequence>
<comment type="caution">
    <text evidence="11">The sequence shown here is derived from an EMBL/GenBank/DDBJ whole genome shotgun (WGS) entry which is preliminary data.</text>
</comment>
<evidence type="ECO:0000256" key="7">
    <source>
        <dbReference type="ARBA" id="ARBA00040756"/>
    </source>
</evidence>
<dbReference type="PANTHER" id="PTHR30562">
    <property type="entry name" value="UVRC/OXIDOREDUCTASE"/>
    <property type="match status" value="1"/>
</dbReference>
<dbReference type="PATRIC" id="fig|1177179.3.peg.2652"/>
<dbReference type="Proteomes" id="UP000010164">
    <property type="component" value="Unassembled WGS sequence"/>
</dbReference>
<dbReference type="InterPro" id="IPR000305">
    <property type="entry name" value="GIY-YIG_endonuc"/>
</dbReference>
<dbReference type="CDD" id="cd10434">
    <property type="entry name" value="GIY-YIG_UvrC_Cho"/>
    <property type="match status" value="1"/>
</dbReference>
<dbReference type="GO" id="GO:0009380">
    <property type="term" value="C:excinuclease repair complex"/>
    <property type="evidence" value="ECO:0007669"/>
    <property type="project" value="TreeGrafter"/>
</dbReference>
<name>L0W9B0_9GAMM</name>
<evidence type="ECO:0000256" key="1">
    <source>
        <dbReference type="ARBA" id="ARBA00022763"/>
    </source>
</evidence>
<dbReference type="SMART" id="SM00465">
    <property type="entry name" value="GIYc"/>
    <property type="match status" value="1"/>
</dbReference>
<protein>
    <recommendedName>
        <fullName evidence="7">Excinuclease cho</fullName>
    </recommendedName>
    <alternativeName>
        <fullName evidence="9">Endonuclease cho</fullName>
    </alternativeName>
    <alternativeName>
        <fullName evidence="8">UvrC homolog protein</fullName>
    </alternativeName>
</protein>
<evidence type="ECO:0000256" key="8">
    <source>
        <dbReference type="ARBA" id="ARBA00042138"/>
    </source>
</evidence>
<dbReference type="GO" id="GO:0004518">
    <property type="term" value="F:nuclease activity"/>
    <property type="evidence" value="ECO:0007669"/>
    <property type="project" value="UniProtKB-KW"/>
</dbReference>
<evidence type="ECO:0000259" key="10">
    <source>
        <dbReference type="PROSITE" id="PS50164"/>
    </source>
</evidence>